<sequence length="323" mass="34257">MTQPAYVALKPLRFGTQALQPGDPVPVEAGRNYVQMLRLGQIAEISRGAALAFAQATPAAPFPEDSAVIFVGEDGAHALATFHLLQDAPEDVRGELELPPGAQVALVTFADDQESTFVLPDSLLPEQPTLRLIEDLSRQDDPPAPVTPWQEGSLVVWVNADGAPQLMTFEGLDNPGDVQSARVRPLAEEGQPEPGVQQVRLEDLLPGVPATRLMAFEQNRVAEAAATHAQASEVQLALADKLEGRITFLELLVKAVRATGDTIPEDFPAAEFLAQNGITTLPGLRLLADGEQGRDNLMALDAIGGGRADKILAALASPPTPEG</sequence>
<evidence type="ECO:0000313" key="2">
    <source>
        <dbReference type="Proteomes" id="UP001252370"/>
    </source>
</evidence>
<dbReference type="EMBL" id="JAVDTP010000014">
    <property type="protein sequence ID" value="MDR6753429.1"/>
    <property type="molecule type" value="Genomic_DNA"/>
</dbReference>
<proteinExistence type="predicted"/>
<dbReference type="Proteomes" id="UP001252370">
    <property type="component" value="Unassembled WGS sequence"/>
</dbReference>
<comment type="caution">
    <text evidence="1">The sequence shown here is derived from an EMBL/GenBank/DDBJ whole genome shotgun (WGS) entry which is preliminary data.</text>
</comment>
<gene>
    <name evidence="1" type="ORF">J2Y01_003952</name>
</gene>
<accession>A0ACC6KLW0</accession>
<organism evidence="1 2">
    <name type="scientific">Deinococcus soli</name>
    <name type="common">ex Cha et al. 2016</name>
    <dbReference type="NCBI Taxonomy" id="1309411"/>
    <lineage>
        <taxon>Bacteria</taxon>
        <taxon>Thermotogati</taxon>
        <taxon>Deinococcota</taxon>
        <taxon>Deinococci</taxon>
        <taxon>Deinococcales</taxon>
        <taxon>Deinococcaceae</taxon>
        <taxon>Deinococcus</taxon>
    </lineage>
</organism>
<reference evidence="1" key="1">
    <citation type="submission" date="2023-07" db="EMBL/GenBank/DDBJ databases">
        <title>Sorghum-associated microbial communities from plants grown in Nebraska, USA.</title>
        <authorList>
            <person name="Schachtman D."/>
        </authorList>
    </citation>
    <scope>NUCLEOTIDE SEQUENCE</scope>
    <source>
        <strain evidence="1">BE73</strain>
    </source>
</reference>
<evidence type="ECO:0000313" key="1">
    <source>
        <dbReference type="EMBL" id="MDR6753429.1"/>
    </source>
</evidence>
<keyword evidence="2" id="KW-1185">Reference proteome</keyword>
<protein>
    <submittedName>
        <fullName evidence="1">Uncharacterized protein</fullName>
    </submittedName>
</protein>
<name>A0ACC6KLW0_9DEIO</name>